<dbReference type="Proteomes" id="UP000695000">
    <property type="component" value="Unplaced"/>
</dbReference>
<feature type="region of interest" description="Disordered" evidence="2">
    <location>
        <begin position="281"/>
        <end position="305"/>
    </location>
</feature>
<dbReference type="RefSeq" id="XP_017785361.1">
    <property type="nucleotide sequence ID" value="XM_017929872.1"/>
</dbReference>
<keyword evidence="1" id="KW-0175">Coiled coil</keyword>
<dbReference type="GeneID" id="108568666"/>
<dbReference type="InterPro" id="IPR016181">
    <property type="entry name" value="Acyl_CoA_acyltransferase"/>
</dbReference>
<organism evidence="3 4">
    <name type="scientific">Nicrophorus vespilloides</name>
    <name type="common">Boreal carrion beetle</name>
    <dbReference type="NCBI Taxonomy" id="110193"/>
    <lineage>
        <taxon>Eukaryota</taxon>
        <taxon>Metazoa</taxon>
        <taxon>Ecdysozoa</taxon>
        <taxon>Arthropoda</taxon>
        <taxon>Hexapoda</taxon>
        <taxon>Insecta</taxon>
        <taxon>Pterygota</taxon>
        <taxon>Neoptera</taxon>
        <taxon>Endopterygota</taxon>
        <taxon>Coleoptera</taxon>
        <taxon>Polyphaga</taxon>
        <taxon>Staphyliniformia</taxon>
        <taxon>Silphidae</taxon>
        <taxon>Nicrophorinae</taxon>
        <taxon>Nicrophorus</taxon>
    </lineage>
</organism>
<proteinExistence type="predicted"/>
<gene>
    <name evidence="4" type="primary">LOC108568666</name>
</gene>
<name>A0ABM1NEW1_NICVS</name>
<dbReference type="PANTHER" id="PTHR20905">
    <property type="entry name" value="N-ACETYLTRANSFERASE-RELATED"/>
    <property type="match status" value="1"/>
</dbReference>
<keyword evidence="3" id="KW-1185">Reference proteome</keyword>
<dbReference type="Gene3D" id="3.40.630.30">
    <property type="match status" value="1"/>
</dbReference>
<dbReference type="PANTHER" id="PTHR20905:SF28">
    <property type="entry name" value="GH28833P-RELATED"/>
    <property type="match status" value="1"/>
</dbReference>
<sequence>MSKRLRLEHDYAEQLRQEAEEEDDKLKKQQERIFAPITWARFHNGFRIIDLKEKHFGDVIELIKEHYIPVEVLCRNAEIEEDEVSLKSFLDELMFNMRDSTSIIAIHESSNELAAVLILRIVNKIDYSRVFTRIAFNEGEARKKCTAIINALSRKNDVYKIMNCDTFLYYSLLCVNPTYRHKALGYQLMRIGLDVAVSLKVPVAMGIFSNFKMQKAARKLNFKLIQEVSYTNWRDKNNELIFGDPGAGNYSCALMICSVPPGGTTDPLVIKELSPAETRVVQPPRTRLEKRVKLERSKNPTSTTA</sequence>
<feature type="coiled-coil region" evidence="1">
    <location>
        <begin position="2"/>
        <end position="32"/>
    </location>
</feature>
<dbReference type="SUPFAM" id="SSF55729">
    <property type="entry name" value="Acyl-CoA N-acyltransferases (Nat)"/>
    <property type="match status" value="1"/>
</dbReference>
<evidence type="ECO:0000256" key="1">
    <source>
        <dbReference type="SAM" id="Coils"/>
    </source>
</evidence>
<evidence type="ECO:0000256" key="2">
    <source>
        <dbReference type="SAM" id="MobiDB-lite"/>
    </source>
</evidence>
<accession>A0ABM1NEW1</accession>
<protein>
    <submittedName>
        <fullName evidence="4">Uncharacterized protein LOC108568666</fullName>
    </submittedName>
</protein>
<evidence type="ECO:0000313" key="3">
    <source>
        <dbReference type="Proteomes" id="UP000695000"/>
    </source>
</evidence>
<evidence type="ECO:0000313" key="4">
    <source>
        <dbReference type="RefSeq" id="XP_017785361.1"/>
    </source>
</evidence>
<reference evidence="4" key="1">
    <citation type="submission" date="2025-08" db="UniProtKB">
        <authorList>
            <consortium name="RefSeq"/>
        </authorList>
    </citation>
    <scope>IDENTIFICATION</scope>
    <source>
        <tissue evidence="4">Whole Larva</tissue>
    </source>
</reference>
<feature type="compositionally biased region" description="Basic and acidic residues" evidence="2">
    <location>
        <begin position="286"/>
        <end position="298"/>
    </location>
</feature>